<dbReference type="InterPro" id="IPR038084">
    <property type="entry name" value="PduO/GlcC-like_sf"/>
</dbReference>
<dbReference type="PANTHER" id="PTHR34309">
    <property type="entry name" value="SLR1406 PROTEIN"/>
    <property type="match status" value="1"/>
</dbReference>
<evidence type="ECO:0000313" key="3">
    <source>
        <dbReference type="Proteomes" id="UP000256503"/>
    </source>
</evidence>
<dbReference type="EMBL" id="CP031146">
    <property type="protein sequence ID" value="AXM94560.1"/>
    <property type="molecule type" value="Genomic_DNA"/>
</dbReference>
<organism evidence="2 3">
    <name type="scientific">Pseudomonas plecoglossicida</name>
    <dbReference type="NCBI Taxonomy" id="70775"/>
    <lineage>
        <taxon>Bacteria</taxon>
        <taxon>Pseudomonadati</taxon>
        <taxon>Pseudomonadota</taxon>
        <taxon>Gammaproteobacteria</taxon>
        <taxon>Pseudomonadales</taxon>
        <taxon>Pseudomonadaceae</taxon>
        <taxon>Pseudomonas</taxon>
    </lineage>
</organism>
<dbReference type="Proteomes" id="UP000256503">
    <property type="component" value="Chromosome"/>
</dbReference>
<gene>
    <name evidence="2" type="ORF">DVB73_01305</name>
</gene>
<feature type="chain" id="PRO_5042156195" evidence="1">
    <location>
        <begin position="33"/>
        <end position="174"/>
    </location>
</feature>
<dbReference type="SUPFAM" id="SSF143744">
    <property type="entry name" value="GlcG-like"/>
    <property type="match status" value="1"/>
</dbReference>
<protein>
    <submittedName>
        <fullName evidence="2">Heme-binding protein</fullName>
    </submittedName>
</protein>
<dbReference type="PANTHER" id="PTHR34309:SF10">
    <property type="entry name" value="SLR1406 PROTEIN"/>
    <property type="match status" value="1"/>
</dbReference>
<proteinExistence type="predicted"/>
<dbReference type="Pfam" id="PF03928">
    <property type="entry name" value="HbpS-like"/>
    <property type="match status" value="1"/>
</dbReference>
<dbReference type="AlphaFoldDB" id="A0AAD0VRW6"/>
<dbReference type="InterPro" id="IPR005624">
    <property type="entry name" value="PduO/GlcC-like"/>
</dbReference>
<dbReference type="InterPro" id="IPR052517">
    <property type="entry name" value="GlcG_carb_metab_protein"/>
</dbReference>
<sequence>MLLTIQPTRSVTMRLIKVALFGCALLTGPAWATALSHGEATALASKVVELATRQGYNVSATVLDVERNALATVRSEQAGPYTPRASFKKAYTALVVRQPTQLFIRDTLQKQPEDLEKFIVANIRDSDHLIFLPGGVPIVKDGRTLGAIGVGGAPGGHLDDALAKHVLTDMGFTY</sequence>
<keyword evidence="1" id="KW-0732">Signal</keyword>
<evidence type="ECO:0000256" key="1">
    <source>
        <dbReference type="SAM" id="SignalP"/>
    </source>
</evidence>
<feature type="signal peptide" evidence="1">
    <location>
        <begin position="1"/>
        <end position="32"/>
    </location>
</feature>
<name>A0AAD0VRW6_PSEDL</name>
<evidence type="ECO:0000313" key="2">
    <source>
        <dbReference type="EMBL" id="AXM94560.1"/>
    </source>
</evidence>
<dbReference type="Gene3D" id="3.30.450.150">
    <property type="entry name" value="Haem-degrading domain"/>
    <property type="match status" value="1"/>
</dbReference>
<accession>A0AAD0VRW6</accession>
<reference evidence="2 3" key="1">
    <citation type="submission" date="2018-07" db="EMBL/GenBank/DDBJ databases">
        <title>Complete genome sequence of a Pseudomonas plecoglossicida strain pathogenic to the marine fish, Larimichthys crocea.</title>
        <authorList>
            <person name="Tao Z."/>
        </authorList>
    </citation>
    <scope>NUCLEOTIDE SEQUENCE [LARGE SCALE GENOMIC DNA]</scope>
    <source>
        <strain evidence="2 3">XSDHY-P</strain>
    </source>
</reference>